<dbReference type="Gene3D" id="2.60.40.790">
    <property type="match status" value="1"/>
</dbReference>
<accession>A0A2S5ADR3</accession>
<evidence type="ECO:0000313" key="5">
    <source>
        <dbReference type="Proteomes" id="UP000237310"/>
    </source>
</evidence>
<feature type="domain" description="SHSP" evidence="3">
    <location>
        <begin position="35"/>
        <end position="150"/>
    </location>
</feature>
<dbReference type="PANTHER" id="PTHR11527">
    <property type="entry name" value="HEAT-SHOCK PROTEIN 20 FAMILY MEMBER"/>
    <property type="match status" value="1"/>
</dbReference>
<evidence type="ECO:0000256" key="1">
    <source>
        <dbReference type="PROSITE-ProRule" id="PRU00285"/>
    </source>
</evidence>
<organism evidence="4 5">
    <name type="scientific">Flavobacterium alvei</name>
    <dbReference type="NCBI Taxonomy" id="2080416"/>
    <lineage>
        <taxon>Bacteria</taxon>
        <taxon>Pseudomonadati</taxon>
        <taxon>Bacteroidota</taxon>
        <taxon>Flavobacteriia</taxon>
        <taxon>Flavobacteriales</taxon>
        <taxon>Flavobacteriaceae</taxon>
        <taxon>Flavobacterium</taxon>
    </lineage>
</organism>
<keyword evidence="5" id="KW-1185">Reference proteome</keyword>
<dbReference type="RefSeq" id="WP_103804871.1">
    <property type="nucleotide sequence ID" value="NZ_PQVG01000002.1"/>
</dbReference>
<gene>
    <name evidence="4" type="ORF">C3L50_04080</name>
</gene>
<evidence type="ECO:0000259" key="3">
    <source>
        <dbReference type="PROSITE" id="PS01031"/>
    </source>
</evidence>
<dbReference type="InterPro" id="IPR031107">
    <property type="entry name" value="Small_HSP"/>
</dbReference>
<dbReference type="PROSITE" id="PS01031">
    <property type="entry name" value="SHSP"/>
    <property type="match status" value="1"/>
</dbReference>
<dbReference type="EMBL" id="PQVG01000002">
    <property type="protein sequence ID" value="POY40685.1"/>
    <property type="molecule type" value="Genomic_DNA"/>
</dbReference>
<dbReference type="InterPro" id="IPR008978">
    <property type="entry name" value="HSP20-like_chaperone"/>
</dbReference>
<dbReference type="AlphaFoldDB" id="A0A2S5ADR3"/>
<comment type="caution">
    <text evidence="4">The sequence shown here is derived from an EMBL/GenBank/DDBJ whole genome shotgun (WGS) entry which is preliminary data.</text>
</comment>
<dbReference type="Proteomes" id="UP000237310">
    <property type="component" value="Unassembled WGS sequence"/>
</dbReference>
<protein>
    <submittedName>
        <fullName evidence="4">Heat-shock protein</fullName>
    </submittedName>
</protein>
<comment type="similarity">
    <text evidence="1 2">Belongs to the small heat shock protein (HSP20) family.</text>
</comment>
<dbReference type="OrthoDB" id="9814487at2"/>
<evidence type="ECO:0000313" key="4">
    <source>
        <dbReference type="EMBL" id="POY40685.1"/>
    </source>
</evidence>
<dbReference type="CDD" id="cd06464">
    <property type="entry name" value="ACD_sHsps-like"/>
    <property type="match status" value="1"/>
</dbReference>
<dbReference type="InterPro" id="IPR002068">
    <property type="entry name" value="A-crystallin/Hsp20_dom"/>
</dbReference>
<proteinExistence type="inferred from homology"/>
<reference evidence="4 5" key="1">
    <citation type="submission" date="2018-01" db="EMBL/GenBank/DDBJ databases">
        <authorList>
            <person name="Gaut B.S."/>
            <person name="Morton B.R."/>
            <person name="Clegg M.T."/>
            <person name="Duvall M.R."/>
        </authorList>
    </citation>
    <scope>NUCLEOTIDE SEQUENCE [LARGE SCALE GENOMIC DNA]</scope>
    <source>
        <strain evidence="4 5">HR-AY</strain>
    </source>
</reference>
<sequence length="150" mass="17184">MNLVKRNSALNNALPMLLDNFFNRDAFREGNLNFYDATTSVPAVNIKENADGYALEMVAPGMSKTDFKVELENDVLTISAEKSNQTSEAEEGVYSRKEFSYQSLKRSFTFPQDIVDTERIEAKYEDGILYIKIPKKEEVLRNRIKQIEIS</sequence>
<name>A0A2S5ADR3_9FLAO</name>
<dbReference type="Pfam" id="PF00011">
    <property type="entry name" value="HSP20"/>
    <property type="match status" value="1"/>
</dbReference>
<dbReference type="SUPFAM" id="SSF49764">
    <property type="entry name" value="HSP20-like chaperones"/>
    <property type="match status" value="1"/>
</dbReference>
<evidence type="ECO:0000256" key="2">
    <source>
        <dbReference type="RuleBase" id="RU003616"/>
    </source>
</evidence>